<dbReference type="GO" id="GO:0005524">
    <property type="term" value="F:ATP binding"/>
    <property type="evidence" value="ECO:0007669"/>
    <property type="project" value="InterPro"/>
</dbReference>
<protein>
    <recommendedName>
        <fullName evidence="1">Protein kinase domain-containing protein</fullName>
    </recommendedName>
</protein>
<organism evidence="2 3">
    <name type="scientific">Talaromyces pinophilus</name>
    <name type="common">Penicillium pinophilum</name>
    <dbReference type="NCBI Taxonomy" id="128442"/>
    <lineage>
        <taxon>Eukaryota</taxon>
        <taxon>Fungi</taxon>
        <taxon>Dikarya</taxon>
        <taxon>Ascomycota</taxon>
        <taxon>Pezizomycotina</taxon>
        <taxon>Eurotiomycetes</taxon>
        <taxon>Eurotiomycetidae</taxon>
        <taxon>Eurotiales</taxon>
        <taxon>Trichocomaceae</taxon>
        <taxon>Talaromyces</taxon>
        <taxon>Talaromyces sect. Talaromyces</taxon>
    </lineage>
</organism>
<name>A0A698XNF8_TALPI</name>
<dbReference type="Gene3D" id="1.10.510.10">
    <property type="entry name" value="Transferase(Phosphotransferase) domain 1"/>
    <property type="match status" value="1"/>
</dbReference>
<keyword evidence="3" id="KW-1185">Reference proteome</keyword>
<dbReference type="GO" id="GO:0004672">
    <property type="term" value="F:protein kinase activity"/>
    <property type="evidence" value="ECO:0007669"/>
    <property type="project" value="InterPro"/>
</dbReference>
<evidence type="ECO:0000313" key="2">
    <source>
        <dbReference type="EMBL" id="GAM33849.1"/>
    </source>
</evidence>
<dbReference type="Proteomes" id="UP000053095">
    <property type="component" value="Unassembled WGS sequence"/>
</dbReference>
<dbReference type="InterPro" id="IPR011009">
    <property type="entry name" value="Kinase-like_dom_sf"/>
</dbReference>
<dbReference type="Pfam" id="PF00069">
    <property type="entry name" value="Pkinase"/>
    <property type="match status" value="1"/>
</dbReference>
<feature type="domain" description="Protein kinase" evidence="1">
    <location>
        <begin position="157"/>
        <end position="333"/>
    </location>
</feature>
<proteinExistence type="predicted"/>
<dbReference type="AlphaFoldDB" id="A0A698XNF8"/>
<dbReference type="EMBL" id="DF933809">
    <property type="protein sequence ID" value="GAM33849.1"/>
    <property type="molecule type" value="Genomic_DNA"/>
</dbReference>
<dbReference type="InterPro" id="IPR000719">
    <property type="entry name" value="Prot_kinase_dom"/>
</dbReference>
<sequence>MQSQPLYTLGPFWSSELNKDSQLNIFVSDKHFQIELKASNFEASPTLLAEYLRHLERLEPDYLPHSNEEFEDPLEGLALECFKPIFQKISPLRIDRNYALHDCLFPNVLHYSLCADETKLLPVFLDRVGRERLLGTLLPESQELDYYSFPTYRPDEIQVPVPDGSNALPAVPRKVYIKGQQLAFFKSVNAGDVNSTFRELRAYAKIKTFSQPVNTCKLYGIVQIPSSGRIVGLLLSYIESDNRTLLCAGKDPRYASMRQKWMDQITWTVEELHAHGVVWGDAKPDNVLIDVQDDACLIDFGGGYTRGWVNKELANTTEGDLHGLRRISEFLFG</sequence>
<dbReference type="SUPFAM" id="SSF56112">
    <property type="entry name" value="Protein kinase-like (PK-like)"/>
    <property type="match status" value="1"/>
</dbReference>
<evidence type="ECO:0000259" key="1">
    <source>
        <dbReference type="PROSITE" id="PS50011"/>
    </source>
</evidence>
<evidence type="ECO:0000313" key="3">
    <source>
        <dbReference type="Proteomes" id="UP000053095"/>
    </source>
</evidence>
<reference evidence="3" key="1">
    <citation type="journal article" date="2015" name="Genome Announc.">
        <title>Draft genome sequence of Talaromyces cellulolyticus strain Y-94, a source of lignocellulosic biomass-degrading enzymes.</title>
        <authorList>
            <person name="Fujii T."/>
            <person name="Koike H."/>
            <person name="Sawayama S."/>
            <person name="Yano S."/>
            <person name="Inoue H."/>
        </authorList>
    </citation>
    <scope>NUCLEOTIDE SEQUENCE [LARGE SCALE GENOMIC DNA]</scope>
    <source>
        <strain evidence="3">Y-94</strain>
    </source>
</reference>
<accession>A0A698XNF8</accession>
<dbReference type="PROSITE" id="PS50011">
    <property type="entry name" value="PROTEIN_KINASE_DOM"/>
    <property type="match status" value="1"/>
</dbReference>
<gene>
    <name evidence="2" type="ORF">TCE0_013r01047</name>
</gene>